<evidence type="ECO:0000256" key="4">
    <source>
        <dbReference type="ARBA" id="ARBA00022723"/>
    </source>
</evidence>
<dbReference type="InterPro" id="IPR044066">
    <property type="entry name" value="TRIAD_supradom"/>
</dbReference>
<dbReference type="AlphaFoldDB" id="A0A9W8WWU2"/>
<evidence type="ECO:0000256" key="1">
    <source>
        <dbReference type="ARBA" id="ARBA00001798"/>
    </source>
</evidence>
<evidence type="ECO:0000256" key="3">
    <source>
        <dbReference type="ARBA" id="ARBA00022679"/>
    </source>
</evidence>
<evidence type="ECO:0000313" key="11">
    <source>
        <dbReference type="Proteomes" id="UP001140562"/>
    </source>
</evidence>
<proteinExistence type="predicted"/>
<keyword evidence="6" id="KW-0863">Zinc-finger</keyword>
<keyword evidence="11" id="KW-1185">Reference proteome</keyword>
<evidence type="ECO:0000256" key="7">
    <source>
        <dbReference type="ARBA" id="ARBA00022786"/>
    </source>
</evidence>
<dbReference type="PROSITE" id="PS00518">
    <property type="entry name" value="ZF_RING_1"/>
    <property type="match status" value="1"/>
</dbReference>
<feature type="domain" description="RING-type" evidence="9">
    <location>
        <begin position="172"/>
        <end position="338"/>
    </location>
</feature>
<dbReference type="Pfam" id="PF01485">
    <property type="entry name" value="IBR"/>
    <property type="match status" value="1"/>
</dbReference>
<evidence type="ECO:0000256" key="8">
    <source>
        <dbReference type="ARBA" id="ARBA00022833"/>
    </source>
</evidence>
<keyword evidence="3" id="KW-0808">Transferase</keyword>
<dbReference type="Gene3D" id="3.30.40.10">
    <property type="entry name" value="Zinc/RING finger domain, C3HC4 (zinc finger)"/>
    <property type="match status" value="1"/>
</dbReference>
<dbReference type="InterPro" id="IPR031127">
    <property type="entry name" value="E3_UB_ligase_RBR"/>
</dbReference>
<dbReference type="GO" id="GO:0061630">
    <property type="term" value="F:ubiquitin protein ligase activity"/>
    <property type="evidence" value="ECO:0007669"/>
    <property type="project" value="UniProtKB-EC"/>
</dbReference>
<dbReference type="GO" id="GO:0016567">
    <property type="term" value="P:protein ubiquitination"/>
    <property type="evidence" value="ECO:0007669"/>
    <property type="project" value="InterPro"/>
</dbReference>
<dbReference type="EC" id="2.3.2.31" evidence="2"/>
<dbReference type="Proteomes" id="UP001140562">
    <property type="component" value="Unassembled WGS sequence"/>
</dbReference>
<evidence type="ECO:0000313" key="10">
    <source>
        <dbReference type="EMBL" id="KAJ4334803.1"/>
    </source>
</evidence>
<keyword evidence="4" id="KW-0479">Metal-binding</keyword>
<dbReference type="SUPFAM" id="SSF57850">
    <property type="entry name" value="RING/U-box"/>
    <property type="match status" value="1"/>
</dbReference>
<organism evidence="10 11">
    <name type="scientific">Didymella glomerata</name>
    <dbReference type="NCBI Taxonomy" id="749621"/>
    <lineage>
        <taxon>Eukaryota</taxon>
        <taxon>Fungi</taxon>
        <taxon>Dikarya</taxon>
        <taxon>Ascomycota</taxon>
        <taxon>Pezizomycotina</taxon>
        <taxon>Dothideomycetes</taxon>
        <taxon>Pleosporomycetidae</taxon>
        <taxon>Pleosporales</taxon>
        <taxon>Pleosporineae</taxon>
        <taxon>Didymellaceae</taxon>
        <taxon>Didymella</taxon>
    </lineage>
</organism>
<evidence type="ECO:0000259" key="9">
    <source>
        <dbReference type="PROSITE" id="PS51873"/>
    </source>
</evidence>
<dbReference type="EMBL" id="JAPEUV010000071">
    <property type="protein sequence ID" value="KAJ4334803.1"/>
    <property type="molecule type" value="Genomic_DNA"/>
</dbReference>
<dbReference type="InterPro" id="IPR013083">
    <property type="entry name" value="Znf_RING/FYVE/PHD"/>
</dbReference>
<dbReference type="CDD" id="cd20335">
    <property type="entry name" value="BRcat_RBR"/>
    <property type="match status" value="1"/>
</dbReference>
<dbReference type="InterPro" id="IPR017907">
    <property type="entry name" value="Znf_RING_CS"/>
</dbReference>
<evidence type="ECO:0000256" key="2">
    <source>
        <dbReference type="ARBA" id="ARBA00012251"/>
    </source>
</evidence>
<keyword evidence="5" id="KW-0677">Repeat</keyword>
<name>A0A9W8WWU2_9PLEO</name>
<dbReference type="PROSITE" id="PS51873">
    <property type="entry name" value="TRIAD"/>
    <property type="match status" value="1"/>
</dbReference>
<keyword evidence="7" id="KW-0833">Ubl conjugation pathway</keyword>
<evidence type="ECO:0000256" key="6">
    <source>
        <dbReference type="ARBA" id="ARBA00022771"/>
    </source>
</evidence>
<evidence type="ECO:0000256" key="5">
    <source>
        <dbReference type="ARBA" id="ARBA00022737"/>
    </source>
</evidence>
<keyword evidence="8" id="KW-0862">Zinc</keyword>
<accession>A0A9W8WWU2</accession>
<sequence>MATVAVSATHPGYLDDEITALTLQLEEINYRDETKKAKYSVNNIPDLEVAYTSYLNEIEAHLGFLRDVKLAHSIANAVDTDAQAIAEAAQENQQAQEDHLMAVQMSAEDPDLEAPPPYTQEVRRNFIEDEVVRRLAALLTSDDELYALPQPEAGPSVPYQRQAVALNKLAQEAFQCVGCYGEFRWADITHLKCDHKYCAACLKRFIMAPIVDRELALLPPRCCDVAVPFPVIVRALTETELNDFQHAELEKATRDKTYCSNPECGRFIAPKDIASGEATCARCDTKTCAVCKGAGHEGDCPYDPDIQATLQLGAEHKWQHCFSCRSLIEIDWGCNHMT</sequence>
<dbReference type="GO" id="GO:0008270">
    <property type="term" value="F:zinc ion binding"/>
    <property type="evidence" value="ECO:0007669"/>
    <property type="project" value="UniProtKB-KW"/>
</dbReference>
<dbReference type="InterPro" id="IPR002867">
    <property type="entry name" value="IBR_dom"/>
</dbReference>
<gene>
    <name evidence="10" type="ORF">N0V87_006608</name>
</gene>
<reference evidence="10" key="1">
    <citation type="submission" date="2022-10" db="EMBL/GenBank/DDBJ databases">
        <title>Tapping the CABI collections for fungal endophytes: first genome assemblies for Collariella, Neodidymelliopsis, Ascochyta clinopodiicola, Didymella pomorum, Didymosphaeria variabile, Neocosmospora piperis and Neocucurbitaria cava.</title>
        <authorList>
            <person name="Hill R."/>
        </authorList>
    </citation>
    <scope>NUCLEOTIDE SEQUENCE</scope>
    <source>
        <strain evidence="10">IMI 360193</strain>
    </source>
</reference>
<dbReference type="PANTHER" id="PTHR11685">
    <property type="entry name" value="RBR FAMILY RING FINGER AND IBR DOMAIN-CONTAINING"/>
    <property type="match status" value="1"/>
</dbReference>
<comment type="caution">
    <text evidence="10">The sequence shown here is derived from an EMBL/GenBank/DDBJ whole genome shotgun (WGS) entry which is preliminary data.</text>
</comment>
<comment type="catalytic activity">
    <reaction evidence="1">
        <text>[E2 ubiquitin-conjugating enzyme]-S-ubiquitinyl-L-cysteine + [acceptor protein]-L-lysine = [E2 ubiquitin-conjugating enzyme]-L-cysteine + [acceptor protein]-N(6)-ubiquitinyl-L-lysine.</text>
        <dbReference type="EC" id="2.3.2.31"/>
    </reaction>
</comment>
<dbReference type="OrthoDB" id="10009520at2759"/>
<protein>
    <recommendedName>
        <fullName evidence="2">RBR-type E3 ubiquitin transferase</fullName>
        <ecNumber evidence="2">2.3.2.31</ecNumber>
    </recommendedName>
</protein>